<proteinExistence type="predicted"/>
<reference evidence="2 3" key="1">
    <citation type="submission" date="2024-04" db="EMBL/GenBank/DDBJ databases">
        <title>Tritrichomonas musculus Genome.</title>
        <authorList>
            <person name="Alves-Ferreira E."/>
            <person name="Grigg M."/>
            <person name="Lorenzi H."/>
            <person name="Galac M."/>
        </authorList>
    </citation>
    <scope>NUCLEOTIDE SEQUENCE [LARGE SCALE GENOMIC DNA]</scope>
    <source>
        <strain evidence="2 3">EAF2021</strain>
    </source>
</reference>
<name>A0ABR2H946_9EUKA</name>
<dbReference type="EMBL" id="JAPFFF010000038">
    <property type="protein sequence ID" value="KAK8842406.1"/>
    <property type="molecule type" value="Genomic_DNA"/>
</dbReference>
<evidence type="ECO:0000313" key="2">
    <source>
        <dbReference type="EMBL" id="KAK8842406.1"/>
    </source>
</evidence>
<sequence length="204" mass="24097">MLLILLLFSGSFCEEAYKNLQAPSLSIKDLQDPKKVQEYINKIRKPNQTKITILSNGQSRNFTLDENGKVIIPIKITLTQLYEYRLNWKNVEIENKYLPVSVNYDFEKMLIYPIVKDQCLTTFIDHRKTHYWYSSWDIRRKTSRYSQELILELGDNFVFKTTNSSRYVLRSPNVQPIYSIDPKCGEYKYSERVTVPEYLAIGII</sequence>
<evidence type="ECO:0000313" key="1">
    <source>
        <dbReference type="EMBL" id="KAK8834725.1"/>
    </source>
</evidence>
<gene>
    <name evidence="1" type="ORF">M9Y10_025864</name>
    <name evidence="2" type="ORF">M9Y10_025989</name>
</gene>
<accession>A0ABR2H946</accession>
<organism evidence="2 3">
    <name type="scientific">Tritrichomonas musculus</name>
    <dbReference type="NCBI Taxonomy" id="1915356"/>
    <lineage>
        <taxon>Eukaryota</taxon>
        <taxon>Metamonada</taxon>
        <taxon>Parabasalia</taxon>
        <taxon>Tritrichomonadida</taxon>
        <taxon>Tritrichomonadidae</taxon>
        <taxon>Tritrichomonas</taxon>
    </lineage>
</organism>
<evidence type="ECO:0000313" key="3">
    <source>
        <dbReference type="Proteomes" id="UP001470230"/>
    </source>
</evidence>
<dbReference type="EMBL" id="JAPFFF010000330">
    <property type="protein sequence ID" value="KAK8834725.1"/>
    <property type="molecule type" value="Genomic_DNA"/>
</dbReference>
<comment type="caution">
    <text evidence="2">The sequence shown here is derived from an EMBL/GenBank/DDBJ whole genome shotgun (WGS) entry which is preliminary data.</text>
</comment>
<protein>
    <submittedName>
        <fullName evidence="2">Uncharacterized protein</fullName>
    </submittedName>
</protein>
<dbReference type="Proteomes" id="UP001470230">
    <property type="component" value="Unassembled WGS sequence"/>
</dbReference>
<keyword evidence="3" id="KW-1185">Reference proteome</keyword>